<dbReference type="Proteomes" id="UP000199531">
    <property type="component" value="Unassembled WGS sequence"/>
</dbReference>
<proteinExistence type="predicted"/>
<evidence type="ECO:0000313" key="3">
    <source>
        <dbReference type="Proteomes" id="UP000199531"/>
    </source>
</evidence>
<accession>A0A1H8I1E9</accession>
<dbReference type="STRING" id="1121117.SAMN02745977_01664"/>
<dbReference type="RefSeq" id="WP_143280564.1">
    <property type="nucleotide sequence ID" value="NZ_FOCW01000003.1"/>
</dbReference>
<dbReference type="OrthoDB" id="9798842at2"/>
<evidence type="ECO:0000313" key="2">
    <source>
        <dbReference type="EMBL" id="SEN61965.1"/>
    </source>
</evidence>
<evidence type="ECO:0000256" key="1">
    <source>
        <dbReference type="SAM" id="SignalP"/>
    </source>
</evidence>
<reference evidence="2 3" key="1">
    <citation type="submission" date="2016-10" db="EMBL/GenBank/DDBJ databases">
        <authorList>
            <person name="de Groot N.N."/>
        </authorList>
    </citation>
    <scope>NUCLEOTIDE SEQUENCE [LARGE SCALE GENOMIC DNA]</scope>
    <source>
        <strain evidence="2 3">DSM 15123</strain>
    </source>
</reference>
<name>A0A1H8I1E9_9BURK</name>
<gene>
    <name evidence="2" type="ORF">SAMN02745977_01664</name>
</gene>
<keyword evidence="3" id="KW-1185">Reference proteome</keyword>
<feature type="signal peptide" evidence="1">
    <location>
        <begin position="1"/>
        <end position="32"/>
    </location>
</feature>
<sequence>MNTVVLAPRALMRATGVVALLAGAWMAQPVQASTQVACLLAGKVLQVQQQPLNERVVRVQLQQVKDDNTVRNDVECSKQFRTGDALWVSLDARGNDNSKPARAGDRIWLSFRYGDDRGGTVWRKYEPIPLGKYLERKNGIQ</sequence>
<feature type="chain" id="PRO_5011737807" evidence="1">
    <location>
        <begin position="33"/>
        <end position="141"/>
    </location>
</feature>
<protein>
    <submittedName>
        <fullName evidence="2">Uncharacterized protein</fullName>
    </submittedName>
</protein>
<keyword evidence="1" id="KW-0732">Signal</keyword>
<organism evidence="2 3">
    <name type="scientific">Brachymonas denitrificans DSM 15123</name>
    <dbReference type="NCBI Taxonomy" id="1121117"/>
    <lineage>
        <taxon>Bacteria</taxon>
        <taxon>Pseudomonadati</taxon>
        <taxon>Pseudomonadota</taxon>
        <taxon>Betaproteobacteria</taxon>
        <taxon>Burkholderiales</taxon>
        <taxon>Comamonadaceae</taxon>
        <taxon>Brachymonas</taxon>
    </lineage>
</organism>
<dbReference type="AlphaFoldDB" id="A0A1H8I1E9"/>
<dbReference type="EMBL" id="FOCW01000003">
    <property type="protein sequence ID" value="SEN61965.1"/>
    <property type="molecule type" value="Genomic_DNA"/>
</dbReference>